<keyword evidence="3" id="KW-1185">Reference proteome</keyword>
<reference evidence="2" key="2">
    <citation type="journal article" date="2022" name="Res Sq">
        <title>Evolution of multicellular longitudinally dividing oral cavity symbionts (Neisseriaceae).</title>
        <authorList>
            <person name="Nyongesa S."/>
            <person name="Weber P."/>
            <person name="Bernet E."/>
            <person name="Pullido F."/>
            <person name="Nieckarz M."/>
            <person name="Delaby M."/>
            <person name="Nieves C."/>
            <person name="Viehboeck T."/>
            <person name="Krause N."/>
            <person name="Rivera-Millot A."/>
            <person name="Nakamura A."/>
            <person name="Vischer N."/>
            <person name="VanNieuwenhze M."/>
            <person name="Brun Y."/>
            <person name="Cava F."/>
            <person name="Bulgheresi S."/>
            <person name="Veyrier F."/>
        </authorList>
    </citation>
    <scope>NUCLEOTIDE SEQUENCE</scope>
    <source>
        <strain evidence="2">SAG 1488-6</strain>
    </source>
</reference>
<proteinExistence type="predicted"/>
<evidence type="ECO:0000256" key="1">
    <source>
        <dbReference type="SAM" id="Phobius"/>
    </source>
</evidence>
<gene>
    <name evidence="2" type="ORF">LVJ81_02600</name>
</gene>
<keyword evidence="1" id="KW-0472">Membrane</keyword>
<accession>A0ABY4EB15</accession>
<evidence type="ECO:0000313" key="3">
    <source>
        <dbReference type="Proteomes" id="UP000832034"/>
    </source>
</evidence>
<dbReference type="Pfam" id="PF19744">
    <property type="entry name" value="DUF6232"/>
    <property type="match status" value="1"/>
</dbReference>
<dbReference type="RefSeq" id="WP_019958141.1">
    <property type="nucleotide sequence ID" value="NZ_CP091512.1"/>
</dbReference>
<dbReference type="InterPro" id="IPR045629">
    <property type="entry name" value="DUF6232"/>
</dbReference>
<dbReference type="EMBL" id="CP091512">
    <property type="protein sequence ID" value="UOO92949.1"/>
    <property type="molecule type" value="Genomic_DNA"/>
</dbReference>
<organism evidence="2 3">
    <name type="scientific">Vitreoscilla stercoraria</name>
    <dbReference type="NCBI Taxonomy" id="61"/>
    <lineage>
        <taxon>Bacteria</taxon>
        <taxon>Pseudomonadati</taxon>
        <taxon>Pseudomonadota</taxon>
        <taxon>Betaproteobacteria</taxon>
        <taxon>Neisseriales</taxon>
        <taxon>Neisseriaceae</taxon>
        <taxon>Vitreoscilla</taxon>
    </lineage>
</organism>
<reference evidence="2" key="1">
    <citation type="submission" date="2021-12" db="EMBL/GenBank/DDBJ databases">
        <authorList>
            <person name="Veyrier F.J."/>
        </authorList>
    </citation>
    <scope>NUCLEOTIDE SEQUENCE</scope>
    <source>
        <strain evidence="2">SAG 1488-6</strain>
    </source>
</reference>
<dbReference type="Proteomes" id="UP000832034">
    <property type="component" value="Chromosome"/>
</dbReference>
<sequence>MELEKLNASLAKYDVQFDAVAMTVAGARYPYADIASIHYLKPKKRALIRFLTTLATVALAAWIVLASQHQSESIKLAVGILIGLTIARFYMLGKVFPKLSVTLKNGDKVEVMKKFDLIAADRIYAQLVYQMQTDSLKK</sequence>
<name>A0ABY4EB15_VITST</name>
<keyword evidence="1" id="KW-0812">Transmembrane</keyword>
<keyword evidence="1" id="KW-1133">Transmembrane helix</keyword>
<feature type="transmembrane region" description="Helical" evidence="1">
    <location>
        <begin position="73"/>
        <end position="91"/>
    </location>
</feature>
<feature type="transmembrane region" description="Helical" evidence="1">
    <location>
        <begin position="46"/>
        <end position="67"/>
    </location>
</feature>
<protein>
    <submittedName>
        <fullName evidence="2">Uncharacterized protein</fullName>
    </submittedName>
</protein>
<evidence type="ECO:0000313" key="2">
    <source>
        <dbReference type="EMBL" id="UOO92949.1"/>
    </source>
</evidence>